<keyword evidence="1" id="KW-0238">DNA-binding</keyword>
<sequence length="73" mass="8705">MGGIRYMAIKNKLLDIRLSMGYKTQKEFAEFLGIRRVQYNKYENNKEQPALEALYKISLKLNIKMENIIYLDE</sequence>
<dbReference type="GO" id="GO:0003677">
    <property type="term" value="F:DNA binding"/>
    <property type="evidence" value="ECO:0007669"/>
    <property type="project" value="UniProtKB-KW"/>
</dbReference>
<dbReference type="EMBL" id="AM412317">
    <property type="protein sequence ID" value="CAL82798.1"/>
    <property type="molecule type" value="Genomic_DNA"/>
</dbReference>
<dbReference type="SUPFAM" id="SSF47413">
    <property type="entry name" value="lambda repressor-like DNA-binding domains"/>
    <property type="match status" value="1"/>
</dbReference>
<dbReference type="PATRIC" id="fig|413999.7.peg.1236"/>
<dbReference type="InterPro" id="IPR010982">
    <property type="entry name" value="Lambda_DNA-bd_dom_sf"/>
</dbReference>
<feature type="domain" description="HTH cro/C1-type" evidence="2">
    <location>
        <begin position="24"/>
        <end position="68"/>
    </location>
</feature>
<name>A5I186_CLOBH</name>
<reference evidence="3 4" key="1">
    <citation type="journal article" date="2007" name="Genome Res.">
        <title>Genome sequence of a proteolytic (Group I) Clostridium botulinum strain Hall A and comparative analysis of the clostridial genomes.</title>
        <authorList>
            <person name="Sebaihia M."/>
            <person name="Peck M.W."/>
            <person name="Minton N.P."/>
            <person name="Thomson N.R."/>
            <person name="Holden M.T.G."/>
            <person name="Mitchell W.J."/>
            <person name="Carter A.T."/>
            <person name="Bentley S.D."/>
            <person name="Mason D.R."/>
            <person name="Crossman L."/>
            <person name="Paul C.J."/>
            <person name="Ivens A."/>
            <person name="Wells-Bennik M.H.J."/>
            <person name="Davis I.J."/>
            <person name="Cerdeno-Tarraga A.M."/>
            <person name="Churcher C."/>
            <person name="Quail M.A."/>
            <person name="Chillingworth T."/>
            <person name="Feltwell T."/>
            <person name="Fraser A."/>
            <person name="Goodhead I."/>
            <person name="Hance Z."/>
            <person name="Jagels K."/>
            <person name="Larke N."/>
            <person name="Maddison M."/>
            <person name="Moule S."/>
            <person name="Mungall K."/>
            <person name="Norbertczak H."/>
            <person name="Rabbinowitsch E."/>
            <person name="Sanders M."/>
            <person name="Simmonds M."/>
            <person name="White B."/>
            <person name="Whithead S."/>
            <person name="Parkhill J."/>
        </authorList>
    </citation>
    <scope>NUCLEOTIDE SEQUENCE [LARGE SCALE GENOMIC DNA]</scope>
    <source>
        <strain evidence="4">Hall / ATCC 3502 / NCTC 13319 / Type A [Sanger]</strain>
    </source>
</reference>
<evidence type="ECO:0000313" key="3">
    <source>
        <dbReference type="EMBL" id="CAL82798.1"/>
    </source>
</evidence>
<dbReference type="InterPro" id="IPR001387">
    <property type="entry name" value="Cro/C1-type_HTH"/>
</dbReference>
<evidence type="ECO:0000259" key="2">
    <source>
        <dbReference type="PROSITE" id="PS50943"/>
    </source>
</evidence>
<gene>
    <name evidence="3" type="ordered locus">CBO1248</name>
</gene>
<accession>A5I186</accession>
<evidence type="ECO:0000256" key="1">
    <source>
        <dbReference type="ARBA" id="ARBA00023125"/>
    </source>
</evidence>
<keyword evidence="4" id="KW-1185">Reference proteome</keyword>
<dbReference type="Pfam" id="PF01381">
    <property type="entry name" value="HTH_3"/>
    <property type="match status" value="1"/>
</dbReference>
<dbReference type="AlphaFoldDB" id="A5I186"/>
<organism evidence="3 4">
    <name type="scientific">Clostridium botulinum (strain Hall / ATCC 3502 / NCTC 13319 / Type A)</name>
    <dbReference type="NCBI Taxonomy" id="441771"/>
    <lineage>
        <taxon>Bacteria</taxon>
        <taxon>Bacillati</taxon>
        <taxon>Bacillota</taxon>
        <taxon>Clostridia</taxon>
        <taxon>Eubacteriales</taxon>
        <taxon>Clostridiaceae</taxon>
        <taxon>Clostridium</taxon>
    </lineage>
</organism>
<dbReference type="PANTHER" id="PTHR46558">
    <property type="entry name" value="TRACRIPTIONAL REGULATORY PROTEIN-RELATED-RELATED"/>
    <property type="match status" value="1"/>
</dbReference>
<dbReference type="Proteomes" id="UP000001986">
    <property type="component" value="Chromosome"/>
</dbReference>
<evidence type="ECO:0000313" key="4">
    <source>
        <dbReference type="Proteomes" id="UP000001986"/>
    </source>
</evidence>
<dbReference type="PROSITE" id="PS50943">
    <property type="entry name" value="HTH_CROC1"/>
    <property type="match status" value="1"/>
</dbReference>
<dbReference type="PANTHER" id="PTHR46558:SF4">
    <property type="entry name" value="DNA-BIDING PHAGE PROTEIN"/>
    <property type="match status" value="1"/>
</dbReference>
<dbReference type="KEGG" id="cbo:CBO1248"/>
<dbReference type="SMART" id="SM00530">
    <property type="entry name" value="HTH_XRE"/>
    <property type="match status" value="1"/>
</dbReference>
<proteinExistence type="predicted"/>
<dbReference type="CDD" id="cd00093">
    <property type="entry name" value="HTH_XRE"/>
    <property type="match status" value="1"/>
</dbReference>
<dbReference type="Gene3D" id="1.10.260.40">
    <property type="entry name" value="lambda repressor-like DNA-binding domains"/>
    <property type="match status" value="1"/>
</dbReference>
<dbReference type="HOGENOM" id="CLU_066192_44_6_9"/>
<protein>
    <submittedName>
        <fullName evidence="3">Transcriptional regulator</fullName>
    </submittedName>
</protein>